<dbReference type="InterPro" id="IPR017900">
    <property type="entry name" value="4Fe4S_Fe_S_CS"/>
</dbReference>
<evidence type="ECO:0000256" key="3">
    <source>
        <dbReference type="ARBA" id="ARBA00020378"/>
    </source>
</evidence>
<accession>A0ABS4KNV4</accession>
<evidence type="ECO:0000256" key="1">
    <source>
        <dbReference type="ARBA" id="ARBA00003208"/>
    </source>
</evidence>
<keyword evidence="6" id="KW-0249">Electron transport</keyword>
<dbReference type="InterPro" id="IPR012206">
    <property type="entry name" value="Fd_FixX"/>
</dbReference>
<evidence type="ECO:0000256" key="7">
    <source>
        <dbReference type="ARBA" id="ARBA00023004"/>
    </source>
</evidence>
<evidence type="ECO:0000256" key="2">
    <source>
        <dbReference type="ARBA" id="ARBA00009192"/>
    </source>
</evidence>
<gene>
    <name evidence="11" type="ORF">J2Z42_000392</name>
</gene>
<dbReference type="InterPro" id="IPR007859">
    <property type="entry name" value="ETF-QO/FixX_C"/>
</dbReference>
<dbReference type="SUPFAM" id="SSF54862">
    <property type="entry name" value="4Fe-4S ferredoxins"/>
    <property type="match status" value="1"/>
</dbReference>
<dbReference type="PROSITE" id="PS51379">
    <property type="entry name" value="4FE4S_FER_2"/>
    <property type="match status" value="1"/>
</dbReference>
<keyword evidence="7" id="KW-0408">Iron</keyword>
<evidence type="ECO:0000256" key="4">
    <source>
        <dbReference type="ARBA" id="ARBA00022448"/>
    </source>
</evidence>
<proteinExistence type="predicted"/>
<dbReference type="PIRSF" id="PIRSF036548">
    <property type="entry name" value="Fdx_FixX"/>
    <property type="match status" value="1"/>
</dbReference>
<dbReference type="RefSeq" id="WP_209700669.1">
    <property type="nucleotide sequence ID" value="NZ_JAGGLM010000001.1"/>
</dbReference>
<organism evidence="11 12">
    <name type="scientific">Clostridium algifaecis</name>
    <dbReference type="NCBI Taxonomy" id="1472040"/>
    <lineage>
        <taxon>Bacteria</taxon>
        <taxon>Bacillati</taxon>
        <taxon>Bacillota</taxon>
        <taxon>Clostridia</taxon>
        <taxon>Eubacteriales</taxon>
        <taxon>Clostridiaceae</taxon>
        <taxon>Clostridium</taxon>
    </lineage>
</organism>
<comment type="similarity">
    <text evidence="2">To ferredoxins from P.putida and C.tartarivorum, ferredoxin I from A.vinelandii, ferredoxin II from D.desulfuricans.</text>
</comment>
<dbReference type="InterPro" id="IPR017896">
    <property type="entry name" value="4Fe4S_Fe-S-bd"/>
</dbReference>
<dbReference type="Gene3D" id="3.30.70.20">
    <property type="match status" value="1"/>
</dbReference>
<dbReference type="PROSITE" id="PS00198">
    <property type="entry name" value="4FE4S_FER_1"/>
    <property type="match status" value="1"/>
</dbReference>
<dbReference type="Proteomes" id="UP001519307">
    <property type="component" value="Unassembled WGS sequence"/>
</dbReference>
<evidence type="ECO:0000313" key="12">
    <source>
        <dbReference type="Proteomes" id="UP001519307"/>
    </source>
</evidence>
<dbReference type="PANTHER" id="PTHR43082">
    <property type="entry name" value="FERREDOXIN-LIKE"/>
    <property type="match status" value="1"/>
</dbReference>
<reference evidence="11 12" key="1">
    <citation type="submission" date="2021-03" db="EMBL/GenBank/DDBJ databases">
        <title>Genomic Encyclopedia of Type Strains, Phase IV (KMG-IV): sequencing the most valuable type-strain genomes for metagenomic binning, comparative biology and taxonomic classification.</title>
        <authorList>
            <person name="Goeker M."/>
        </authorList>
    </citation>
    <scope>NUCLEOTIDE SEQUENCE [LARGE SCALE GENOMIC DNA]</scope>
    <source>
        <strain evidence="11 12">DSM 28783</strain>
    </source>
</reference>
<keyword evidence="8" id="KW-0411">Iron-sulfur</keyword>
<name>A0ABS4KNV4_9CLOT</name>
<keyword evidence="4" id="KW-0813">Transport</keyword>
<dbReference type="EMBL" id="JAGGLM010000001">
    <property type="protein sequence ID" value="MBP2031727.1"/>
    <property type="molecule type" value="Genomic_DNA"/>
</dbReference>
<comment type="caution">
    <text evidence="11">The sequence shown here is derived from an EMBL/GenBank/DDBJ whole genome shotgun (WGS) entry which is preliminary data.</text>
</comment>
<evidence type="ECO:0000256" key="9">
    <source>
        <dbReference type="ARBA" id="ARBA00023231"/>
    </source>
</evidence>
<keyword evidence="5" id="KW-0479">Metal-binding</keyword>
<feature type="domain" description="4Fe-4S ferredoxin-type" evidence="10">
    <location>
        <begin position="57"/>
        <end position="86"/>
    </location>
</feature>
<evidence type="ECO:0000256" key="5">
    <source>
        <dbReference type="ARBA" id="ARBA00022723"/>
    </source>
</evidence>
<evidence type="ECO:0000256" key="6">
    <source>
        <dbReference type="ARBA" id="ARBA00022982"/>
    </source>
</evidence>
<evidence type="ECO:0000313" key="11">
    <source>
        <dbReference type="EMBL" id="MBP2031727.1"/>
    </source>
</evidence>
<evidence type="ECO:0000259" key="10">
    <source>
        <dbReference type="PROSITE" id="PS51379"/>
    </source>
</evidence>
<keyword evidence="12" id="KW-1185">Reference proteome</keyword>
<evidence type="ECO:0000256" key="8">
    <source>
        <dbReference type="ARBA" id="ARBA00023014"/>
    </source>
</evidence>
<sequence length="97" mass="11118">MEDTKVKVNIDDNLYLNTYNADTLPHLTIKDQKICDNCKEKICTFICPARVYECKDGHVTVCYEGCLECGACRIICPYNNIDWNFPRGGFGIQFRLA</sequence>
<protein>
    <recommendedName>
        <fullName evidence="3">Ferredoxin-like protein</fullName>
    </recommendedName>
</protein>
<keyword evidence="9" id="KW-0535">Nitrogen fixation</keyword>
<dbReference type="PANTHER" id="PTHR43082:SF3">
    <property type="entry name" value="FERREDOXIN-LIKE PROTEIN YDIT"/>
    <property type="match status" value="1"/>
</dbReference>
<dbReference type="Pfam" id="PF05187">
    <property type="entry name" value="Fer4_ETF_QO"/>
    <property type="match status" value="1"/>
</dbReference>
<comment type="function">
    <text evidence="1">Could be a 3Fe-4S cluster-containing protein.</text>
</comment>